<evidence type="ECO:0000313" key="3">
    <source>
        <dbReference type="Proteomes" id="UP001144673"/>
    </source>
</evidence>
<keyword evidence="1" id="KW-1133">Transmembrane helix</keyword>
<feature type="transmembrane region" description="Helical" evidence="1">
    <location>
        <begin position="30"/>
        <end position="52"/>
    </location>
</feature>
<protein>
    <submittedName>
        <fullName evidence="2">Uncharacterized protein</fullName>
    </submittedName>
</protein>
<keyword evidence="3" id="KW-1185">Reference proteome</keyword>
<evidence type="ECO:0000256" key="1">
    <source>
        <dbReference type="SAM" id="Phobius"/>
    </source>
</evidence>
<dbReference type="KEGG" id="amus:LMH87_010924"/>
<dbReference type="Proteomes" id="UP001144673">
    <property type="component" value="Chromosome 4"/>
</dbReference>
<evidence type="ECO:0000313" key="2">
    <source>
        <dbReference type="EMBL" id="KAJ4150161.1"/>
    </source>
</evidence>
<dbReference type="AlphaFoldDB" id="A0A9W8Q8Q6"/>
<dbReference type="GeneID" id="80898083"/>
<organism evidence="2 3">
    <name type="scientific">Akanthomyces muscarius</name>
    <name type="common">Entomopathogenic fungus</name>
    <name type="synonym">Lecanicillium muscarium</name>
    <dbReference type="NCBI Taxonomy" id="2231603"/>
    <lineage>
        <taxon>Eukaryota</taxon>
        <taxon>Fungi</taxon>
        <taxon>Dikarya</taxon>
        <taxon>Ascomycota</taxon>
        <taxon>Pezizomycotina</taxon>
        <taxon>Sordariomycetes</taxon>
        <taxon>Hypocreomycetidae</taxon>
        <taxon>Hypocreales</taxon>
        <taxon>Cordycipitaceae</taxon>
        <taxon>Akanthomyces</taxon>
    </lineage>
</organism>
<dbReference type="RefSeq" id="XP_056051875.1">
    <property type="nucleotide sequence ID" value="XM_056199980.1"/>
</dbReference>
<proteinExistence type="predicted"/>
<comment type="caution">
    <text evidence="2">The sequence shown here is derived from an EMBL/GenBank/DDBJ whole genome shotgun (WGS) entry which is preliminary data.</text>
</comment>
<sequence length="86" mass="9605">MAKVSILFPLFCPILTYFFTISPSASLSLIFVSAFIRYIVAGILNFPSALSLRLSTSSQSRLQSKFLLRRKTSLSSKLAQQGRTRD</sequence>
<keyword evidence="1" id="KW-0812">Transmembrane</keyword>
<keyword evidence="1" id="KW-0472">Membrane</keyword>
<reference evidence="2" key="1">
    <citation type="journal article" date="2023" name="Access Microbiol">
        <title>De-novo genome assembly for Akanthomyces muscarius, a biocontrol agent of insect agricultural pests.</title>
        <authorList>
            <person name="Erdos Z."/>
            <person name="Studholme D.J."/>
            <person name="Raymond B."/>
            <person name="Sharma M."/>
        </authorList>
    </citation>
    <scope>NUCLEOTIDE SEQUENCE</scope>
    <source>
        <strain evidence="2">Ve6</strain>
    </source>
</reference>
<gene>
    <name evidence="2" type="ORF">LMH87_010924</name>
</gene>
<dbReference type="EMBL" id="JAJHUN010000009">
    <property type="protein sequence ID" value="KAJ4150161.1"/>
    <property type="molecule type" value="Genomic_DNA"/>
</dbReference>
<name>A0A9W8Q8Q6_AKAMU</name>
<accession>A0A9W8Q8Q6</accession>